<dbReference type="Gramene" id="FCD_00001486-RA">
    <property type="protein sequence ID" value="FCD_00001486-RA:cds"/>
    <property type="gene ID" value="FCD_00001486"/>
</dbReference>
<name>A0AA88AE73_FICCA</name>
<reference evidence="1" key="1">
    <citation type="submission" date="2023-07" db="EMBL/GenBank/DDBJ databases">
        <title>draft genome sequence of fig (Ficus carica).</title>
        <authorList>
            <person name="Takahashi T."/>
            <person name="Nishimura K."/>
        </authorList>
    </citation>
    <scope>NUCLEOTIDE SEQUENCE</scope>
</reference>
<sequence length="114" mass="12807">MKRRGVREGRWVLREEPRGVVSELAMAAEMVWRSEGSSSSWCGGEKEVGGGEYQGVVVVAEEEREIEGFVRRERETEWVDVGRSSSFLSVTPKIFDKIFTSLIVTGGLWTAVPR</sequence>
<proteinExistence type="predicted"/>
<gene>
    <name evidence="1" type="ORF">TIFTF001_011492</name>
</gene>
<comment type="caution">
    <text evidence="1">The sequence shown here is derived from an EMBL/GenBank/DDBJ whole genome shotgun (WGS) entry which is preliminary data.</text>
</comment>
<dbReference type="EMBL" id="BTGU01000014">
    <property type="protein sequence ID" value="GMN42271.1"/>
    <property type="molecule type" value="Genomic_DNA"/>
</dbReference>
<keyword evidence="2" id="KW-1185">Reference proteome</keyword>
<dbReference type="AlphaFoldDB" id="A0AA88AE73"/>
<dbReference type="Proteomes" id="UP001187192">
    <property type="component" value="Unassembled WGS sequence"/>
</dbReference>
<evidence type="ECO:0000313" key="1">
    <source>
        <dbReference type="EMBL" id="GMN42271.1"/>
    </source>
</evidence>
<organism evidence="1 2">
    <name type="scientific">Ficus carica</name>
    <name type="common">Common fig</name>
    <dbReference type="NCBI Taxonomy" id="3494"/>
    <lineage>
        <taxon>Eukaryota</taxon>
        <taxon>Viridiplantae</taxon>
        <taxon>Streptophyta</taxon>
        <taxon>Embryophyta</taxon>
        <taxon>Tracheophyta</taxon>
        <taxon>Spermatophyta</taxon>
        <taxon>Magnoliopsida</taxon>
        <taxon>eudicotyledons</taxon>
        <taxon>Gunneridae</taxon>
        <taxon>Pentapetalae</taxon>
        <taxon>rosids</taxon>
        <taxon>fabids</taxon>
        <taxon>Rosales</taxon>
        <taxon>Moraceae</taxon>
        <taxon>Ficeae</taxon>
        <taxon>Ficus</taxon>
    </lineage>
</organism>
<protein>
    <submittedName>
        <fullName evidence="1">Uncharacterized protein</fullName>
    </submittedName>
</protein>
<accession>A0AA88AE73</accession>
<evidence type="ECO:0000313" key="2">
    <source>
        <dbReference type="Proteomes" id="UP001187192"/>
    </source>
</evidence>